<dbReference type="EMBL" id="JAMKFB020000019">
    <property type="protein sequence ID" value="KAL0166443.1"/>
    <property type="molecule type" value="Genomic_DNA"/>
</dbReference>
<organism evidence="2 3">
    <name type="scientific">Cirrhinus mrigala</name>
    <name type="common">Mrigala</name>
    <dbReference type="NCBI Taxonomy" id="683832"/>
    <lineage>
        <taxon>Eukaryota</taxon>
        <taxon>Metazoa</taxon>
        <taxon>Chordata</taxon>
        <taxon>Craniata</taxon>
        <taxon>Vertebrata</taxon>
        <taxon>Euteleostomi</taxon>
        <taxon>Actinopterygii</taxon>
        <taxon>Neopterygii</taxon>
        <taxon>Teleostei</taxon>
        <taxon>Ostariophysi</taxon>
        <taxon>Cypriniformes</taxon>
        <taxon>Cyprinidae</taxon>
        <taxon>Labeoninae</taxon>
        <taxon>Labeonini</taxon>
        <taxon>Cirrhinus</taxon>
    </lineage>
</organism>
<sequence length="53" mass="5455">RKGPGKGRSPEAALAPCRGPRREGRWLLLAALSTLATALSGAGKSARHPGPRP</sequence>
<keyword evidence="3" id="KW-1185">Reference proteome</keyword>
<dbReference type="Proteomes" id="UP001529510">
    <property type="component" value="Unassembled WGS sequence"/>
</dbReference>
<feature type="non-terminal residue" evidence="2">
    <location>
        <position position="1"/>
    </location>
</feature>
<evidence type="ECO:0000313" key="3">
    <source>
        <dbReference type="Proteomes" id="UP001529510"/>
    </source>
</evidence>
<name>A0ABD0P0U3_CIRMR</name>
<feature type="non-terminal residue" evidence="2">
    <location>
        <position position="53"/>
    </location>
</feature>
<evidence type="ECO:0000313" key="2">
    <source>
        <dbReference type="EMBL" id="KAL0166443.1"/>
    </source>
</evidence>
<evidence type="ECO:0000256" key="1">
    <source>
        <dbReference type="SAM" id="MobiDB-lite"/>
    </source>
</evidence>
<accession>A0ABD0P0U3</accession>
<reference evidence="2 3" key="1">
    <citation type="submission" date="2024-05" db="EMBL/GenBank/DDBJ databases">
        <title>Genome sequencing and assembly of Indian major carp, Cirrhinus mrigala (Hamilton, 1822).</title>
        <authorList>
            <person name="Mohindra V."/>
            <person name="Chowdhury L.M."/>
            <person name="Lal K."/>
            <person name="Jena J.K."/>
        </authorList>
    </citation>
    <scope>NUCLEOTIDE SEQUENCE [LARGE SCALE GENOMIC DNA]</scope>
    <source>
        <strain evidence="2">CM1030</strain>
        <tissue evidence="2">Blood</tissue>
    </source>
</reference>
<gene>
    <name evidence="2" type="ORF">M9458_038287</name>
</gene>
<dbReference type="AlphaFoldDB" id="A0ABD0P0U3"/>
<comment type="caution">
    <text evidence="2">The sequence shown here is derived from an EMBL/GenBank/DDBJ whole genome shotgun (WGS) entry which is preliminary data.</text>
</comment>
<feature type="region of interest" description="Disordered" evidence="1">
    <location>
        <begin position="1"/>
        <end position="20"/>
    </location>
</feature>
<proteinExistence type="predicted"/>
<protein>
    <submittedName>
        <fullName evidence="2">Uncharacterized protein</fullName>
    </submittedName>
</protein>